<feature type="region of interest" description="Disordered" evidence="3">
    <location>
        <begin position="116"/>
        <end position="428"/>
    </location>
</feature>
<feature type="compositionally biased region" description="Low complexity" evidence="3">
    <location>
        <begin position="312"/>
        <end position="332"/>
    </location>
</feature>
<evidence type="ECO:0000256" key="1">
    <source>
        <dbReference type="ARBA" id="ARBA00004604"/>
    </source>
</evidence>
<feature type="region of interest" description="Disordered" evidence="3">
    <location>
        <begin position="695"/>
        <end position="727"/>
    </location>
</feature>
<feature type="domain" description="Fcf2 pre-rRNA processing C-terminal" evidence="4">
    <location>
        <begin position="718"/>
        <end position="811"/>
    </location>
</feature>
<dbReference type="InterPro" id="IPR039883">
    <property type="entry name" value="Fcf2/DNTTIP2"/>
</dbReference>
<dbReference type="PANTHER" id="PTHR21686:SF12">
    <property type="entry name" value="DEOXYNUCLEOTIDYLTRANSFERASE TERMINAL-INTERACTING PROTEIN 2"/>
    <property type="match status" value="1"/>
</dbReference>
<feature type="compositionally biased region" description="Basic and acidic residues" evidence="3">
    <location>
        <begin position="267"/>
        <end position="277"/>
    </location>
</feature>
<dbReference type="Proteomes" id="UP001369086">
    <property type="component" value="Unassembled WGS sequence"/>
</dbReference>
<feature type="compositionally biased region" description="Basic and acidic residues" evidence="3">
    <location>
        <begin position="580"/>
        <end position="592"/>
    </location>
</feature>
<keyword evidence="6" id="KW-1185">Reference proteome</keyword>
<name>A0ABR0ZJJ0_HUSHU</name>
<feature type="compositionally biased region" description="Polar residues" evidence="3">
    <location>
        <begin position="195"/>
        <end position="212"/>
    </location>
</feature>
<feature type="region of interest" description="Disordered" evidence="3">
    <location>
        <begin position="465"/>
        <end position="625"/>
    </location>
</feature>
<gene>
    <name evidence="5" type="ORF">HHUSO_G12636</name>
</gene>
<keyword evidence="2" id="KW-0539">Nucleus</keyword>
<feature type="region of interest" description="Disordered" evidence="3">
    <location>
        <begin position="12"/>
        <end position="100"/>
    </location>
</feature>
<dbReference type="EMBL" id="JAHFZB010000010">
    <property type="protein sequence ID" value="KAK6484786.1"/>
    <property type="molecule type" value="Genomic_DNA"/>
</dbReference>
<evidence type="ECO:0000313" key="5">
    <source>
        <dbReference type="EMBL" id="KAK6484786.1"/>
    </source>
</evidence>
<protein>
    <submittedName>
        <fullName evidence="5">Deoxynucleotidyltransferase terminal-interacting protein 2</fullName>
    </submittedName>
</protein>
<dbReference type="Pfam" id="PF08698">
    <property type="entry name" value="Fcf2"/>
    <property type="match status" value="1"/>
</dbReference>
<feature type="compositionally biased region" description="Low complexity" evidence="3">
    <location>
        <begin position="148"/>
        <end position="160"/>
    </location>
</feature>
<accession>A0ABR0ZJJ0</accession>
<proteinExistence type="predicted"/>
<dbReference type="PANTHER" id="PTHR21686">
    <property type="entry name" value="DEOXYNUCLEOTIDYLTRANSFERASE TERMINAL-INTERACTING PROTEIN 2"/>
    <property type="match status" value="1"/>
</dbReference>
<organism evidence="5 6">
    <name type="scientific">Huso huso</name>
    <name type="common">Beluga</name>
    <name type="synonym">Acipenser huso</name>
    <dbReference type="NCBI Taxonomy" id="61971"/>
    <lineage>
        <taxon>Eukaryota</taxon>
        <taxon>Metazoa</taxon>
        <taxon>Chordata</taxon>
        <taxon>Craniata</taxon>
        <taxon>Vertebrata</taxon>
        <taxon>Euteleostomi</taxon>
        <taxon>Actinopterygii</taxon>
        <taxon>Chondrostei</taxon>
        <taxon>Acipenseriformes</taxon>
        <taxon>Acipenseridae</taxon>
        <taxon>Huso</taxon>
    </lineage>
</organism>
<evidence type="ECO:0000313" key="6">
    <source>
        <dbReference type="Proteomes" id="UP001369086"/>
    </source>
</evidence>
<evidence type="ECO:0000256" key="2">
    <source>
        <dbReference type="ARBA" id="ARBA00023242"/>
    </source>
</evidence>
<comment type="subcellular location">
    <subcellularLocation>
        <location evidence="1">Nucleus</location>
        <location evidence="1">Nucleolus</location>
    </subcellularLocation>
</comment>
<feature type="compositionally biased region" description="Acidic residues" evidence="3">
    <location>
        <begin position="611"/>
        <end position="625"/>
    </location>
</feature>
<dbReference type="InterPro" id="IPR014810">
    <property type="entry name" value="Fcf2_C"/>
</dbReference>
<feature type="compositionally biased region" description="Acidic residues" evidence="3">
    <location>
        <begin position="524"/>
        <end position="542"/>
    </location>
</feature>
<reference evidence="5 6" key="1">
    <citation type="submission" date="2021-05" db="EMBL/GenBank/DDBJ databases">
        <authorList>
            <person name="Zahm M."/>
            <person name="Klopp C."/>
            <person name="Cabau C."/>
            <person name="Kuhl H."/>
            <person name="Suciu R."/>
            <person name="Ciorpac M."/>
            <person name="Holostenco D."/>
            <person name="Gessner J."/>
            <person name="Wuertz S."/>
            <person name="Hohne C."/>
            <person name="Stock M."/>
            <person name="Gislard M."/>
            <person name="Lluch J."/>
            <person name="Milhes M."/>
            <person name="Lampietro C."/>
            <person name="Lopez Roques C."/>
            <person name="Donnadieu C."/>
            <person name="Du K."/>
            <person name="Schartl M."/>
            <person name="Guiguen Y."/>
        </authorList>
    </citation>
    <scope>NUCLEOTIDE SEQUENCE [LARGE SCALE GENOMIC DNA]</scope>
    <source>
        <strain evidence="5">Hh-F2</strain>
        <tissue evidence="5">Blood</tissue>
    </source>
</reference>
<feature type="compositionally biased region" description="Basic and acidic residues" evidence="3">
    <location>
        <begin position="394"/>
        <end position="414"/>
    </location>
</feature>
<feature type="compositionally biased region" description="Polar residues" evidence="3">
    <location>
        <begin position="27"/>
        <end position="43"/>
    </location>
</feature>
<evidence type="ECO:0000256" key="3">
    <source>
        <dbReference type="SAM" id="MobiDB-lite"/>
    </source>
</evidence>
<evidence type="ECO:0000259" key="4">
    <source>
        <dbReference type="Pfam" id="PF08698"/>
    </source>
</evidence>
<feature type="compositionally biased region" description="Low complexity" evidence="3">
    <location>
        <begin position="494"/>
        <end position="503"/>
    </location>
</feature>
<feature type="compositionally biased region" description="Basic and acidic residues" evidence="3">
    <location>
        <begin position="56"/>
        <end position="67"/>
    </location>
</feature>
<feature type="compositionally biased region" description="Polar residues" evidence="3">
    <location>
        <begin position="352"/>
        <end position="362"/>
    </location>
</feature>
<comment type="caution">
    <text evidence="5">The sequence shown here is derived from an EMBL/GenBank/DDBJ whole genome shotgun (WGS) entry which is preliminary data.</text>
</comment>
<sequence length="839" mass="93237">MVVTRRGICAESSNVNKVSENRIKTAASRSNTPARQRTTSSRQTKGEVLSEAISGSEHEGAEGRDSQSSEVQSSAVKRMTRSRQARSASQPESMNDADVSEAESCCSIVLGVQSLHDQQLTRSRRSRAPSHTEVVGKSQGEEADISEAESCSSSVSAVQATDNPRATRSLRSRAVSKAKPGAKSQNEDTEFSEAESCSTVTSDVQASQNQRTARSRRSEALSLNAEKSQNEDTEVSETESWCSGLQASVVRRTTRSRQAKGQPASESLKKGVTEVEKCSLPSPSKDPEVAVCREQSTSSPKSTRRTSRRNISQSQQEEVISCSESESVVSSVAGSPTRGSCRVESRSEVVSKTPSSSRTGSQRNRRVVSQPETTVEAPSDHEEMELELPVAASPRKEETKPSEEREEDIQKTADSEGPGLRNSVTVSKNEEQIISELETTASHEKVEVNDETIVIELDCESINIELADGKSKQGKESVSGYKDADTDSEDENQNQRCRNLLNLDTIKASPKQPQVINLLFSSDEGSDGSDRDDSEEEMDDNDVICIQDGEPGPSKPRPSEKHSTQEDGLFVIDTQPGFEPSRKYYLESGTKDSEEEEESESDKEGDQGKESEEEFIDEEEDDEEAEVLYKRRKPALMELSCSIDPGLNLKDIGGLYISFDAKKHKSAPSALNKLKEQKNKDVLLEKSVITPDFEKKESVPPYKESLQRLKMKRREERAKTTGDGWYNMKAPEMTTELKNDLKALKMRSAMDPKRFYKKNDREGFPKYLQVGTVVDSPVDFYHARIPKKQRKRTIVEELIADCDFRSYNKKKYKQIMTEKAALAAGKKNRKKNKFSKKKK</sequence>